<organism evidence="3 4">
    <name type="scientific">Roseisalinus antarcticus</name>
    <dbReference type="NCBI Taxonomy" id="254357"/>
    <lineage>
        <taxon>Bacteria</taxon>
        <taxon>Pseudomonadati</taxon>
        <taxon>Pseudomonadota</taxon>
        <taxon>Alphaproteobacteria</taxon>
        <taxon>Rhodobacterales</taxon>
        <taxon>Roseobacteraceae</taxon>
        <taxon>Roseisalinus</taxon>
    </lineage>
</organism>
<keyword evidence="2" id="KW-1133">Transmembrane helix</keyword>
<accession>A0A1Y5TXS9</accession>
<feature type="transmembrane region" description="Helical" evidence="2">
    <location>
        <begin position="32"/>
        <end position="49"/>
    </location>
</feature>
<evidence type="ECO:0000313" key="4">
    <source>
        <dbReference type="Proteomes" id="UP000193900"/>
    </source>
</evidence>
<reference evidence="3 4" key="1">
    <citation type="submission" date="2017-03" db="EMBL/GenBank/DDBJ databases">
        <authorList>
            <person name="Afonso C.L."/>
            <person name="Miller P.J."/>
            <person name="Scott M.A."/>
            <person name="Spackman E."/>
            <person name="Goraichik I."/>
            <person name="Dimitrov K.M."/>
            <person name="Suarez D.L."/>
            <person name="Swayne D.E."/>
        </authorList>
    </citation>
    <scope>NUCLEOTIDE SEQUENCE [LARGE SCALE GENOMIC DNA]</scope>
    <source>
        <strain evidence="3 4">CECT 7023</strain>
    </source>
</reference>
<proteinExistence type="predicted"/>
<feature type="compositionally biased region" description="Basic and acidic residues" evidence="1">
    <location>
        <begin position="58"/>
        <end position="73"/>
    </location>
</feature>
<feature type="region of interest" description="Disordered" evidence="1">
    <location>
        <begin position="58"/>
        <end position="85"/>
    </location>
</feature>
<keyword evidence="2" id="KW-0812">Transmembrane</keyword>
<dbReference type="Proteomes" id="UP000193900">
    <property type="component" value="Unassembled WGS sequence"/>
</dbReference>
<name>A0A1Y5TXS9_9RHOB</name>
<sequence length="85" mass="8759">MKLGMLACCAVMLLPLGAFLLAGGTLGGLASNLGLLAPLALCLGAHVVMHRMMGKSCHDSEADTRQQDTEQDRGPTAIGPVDAVR</sequence>
<keyword evidence="4" id="KW-1185">Reference proteome</keyword>
<dbReference type="EMBL" id="FWFZ01000042">
    <property type="protein sequence ID" value="SLN76471.1"/>
    <property type="molecule type" value="Genomic_DNA"/>
</dbReference>
<evidence type="ECO:0000256" key="1">
    <source>
        <dbReference type="SAM" id="MobiDB-lite"/>
    </source>
</evidence>
<evidence type="ECO:0000313" key="3">
    <source>
        <dbReference type="EMBL" id="SLN76471.1"/>
    </source>
</evidence>
<dbReference type="AlphaFoldDB" id="A0A1Y5TXS9"/>
<keyword evidence="2" id="KW-0472">Membrane</keyword>
<gene>
    <name evidence="3" type="ORF">ROA7023_04179</name>
</gene>
<protein>
    <recommendedName>
        <fullName evidence="5">DUF2933 domain-containing protein</fullName>
    </recommendedName>
</protein>
<evidence type="ECO:0000256" key="2">
    <source>
        <dbReference type="SAM" id="Phobius"/>
    </source>
</evidence>
<evidence type="ECO:0008006" key="5">
    <source>
        <dbReference type="Google" id="ProtNLM"/>
    </source>
</evidence>